<comment type="similarity">
    <text evidence="9">Belongs to the peroxiredoxin family. Prx6 subfamily.</text>
</comment>
<comment type="caution">
    <text evidence="15">The sequence shown here is derived from an EMBL/GenBank/DDBJ whole genome shotgun (WGS) entry which is preliminary data.</text>
</comment>
<dbReference type="PANTHER" id="PTHR46080:SF5">
    <property type="entry name" value="OS01G0329400 PROTEIN"/>
    <property type="match status" value="1"/>
</dbReference>
<evidence type="ECO:0000256" key="5">
    <source>
        <dbReference type="ARBA" id="ARBA00022862"/>
    </source>
</evidence>
<reference evidence="15 16" key="1">
    <citation type="submission" date="2018-10" db="EMBL/GenBank/DDBJ databases">
        <title>A high-quality apple genome assembly.</title>
        <authorList>
            <person name="Hu J."/>
        </authorList>
    </citation>
    <scope>NUCLEOTIDE SEQUENCE [LARGE SCALE GENOMIC DNA]</scope>
    <source>
        <strain evidence="16">cv. HFTH1</strain>
        <tissue evidence="15">Young leaf</tissue>
    </source>
</reference>
<dbReference type="GO" id="GO:0016020">
    <property type="term" value="C:membrane"/>
    <property type="evidence" value="ECO:0007669"/>
    <property type="project" value="UniProtKB-SubCell"/>
</dbReference>
<dbReference type="InterPro" id="IPR000866">
    <property type="entry name" value="AhpC/TSA"/>
</dbReference>
<dbReference type="Proteomes" id="UP000290289">
    <property type="component" value="Chromosome 13"/>
</dbReference>
<comment type="function">
    <text evidence="10">Thiol-specific peroxidase that catalyzes the reduction of hydrogen peroxide and organic hydroperoxides to water and alcohols, respectively. Seems to contribute to the inhibition of germination during stress.</text>
</comment>
<dbReference type="AlphaFoldDB" id="A0A498IAW2"/>
<dbReference type="Gene3D" id="1.50.40.10">
    <property type="entry name" value="Mitochondrial carrier domain"/>
    <property type="match status" value="1"/>
</dbReference>
<dbReference type="InterPro" id="IPR013766">
    <property type="entry name" value="Thioredoxin_domain"/>
</dbReference>
<dbReference type="FunFam" id="3.30.1020.10:FF:000001">
    <property type="entry name" value="1-Cys peroxiredoxin"/>
    <property type="match status" value="1"/>
</dbReference>
<evidence type="ECO:0000256" key="4">
    <source>
        <dbReference type="ARBA" id="ARBA00022692"/>
    </source>
</evidence>
<dbReference type="Gene3D" id="3.30.1020.10">
    <property type="entry name" value="Antioxidant, Horf6, Chain A, domain2"/>
    <property type="match status" value="1"/>
</dbReference>
<dbReference type="PROSITE" id="PS50920">
    <property type="entry name" value="SOLCAR"/>
    <property type="match status" value="3"/>
</dbReference>
<dbReference type="EMBL" id="RDQH01000339">
    <property type="protein sequence ID" value="RXH80079.1"/>
    <property type="molecule type" value="Genomic_DNA"/>
</dbReference>
<keyword evidence="6" id="KW-0560">Oxidoreductase</keyword>
<evidence type="ECO:0000256" key="6">
    <source>
        <dbReference type="ARBA" id="ARBA00023002"/>
    </source>
</evidence>
<evidence type="ECO:0000259" key="14">
    <source>
        <dbReference type="PROSITE" id="PS51352"/>
    </source>
</evidence>
<protein>
    <recommendedName>
        <fullName evidence="2">thioredoxin-dependent peroxiredoxin</fullName>
        <ecNumber evidence="2">1.11.1.24</ecNumber>
    </recommendedName>
</protein>
<dbReference type="InterPro" id="IPR036249">
    <property type="entry name" value="Thioredoxin-like_sf"/>
</dbReference>
<keyword evidence="4 12" id="KW-0812">Transmembrane</keyword>
<dbReference type="FunFam" id="3.40.30.10:FF:000011">
    <property type="entry name" value="Peroxiredoxin PRX1"/>
    <property type="match status" value="1"/>
</dbReference>
<comment type="subcellular location">
    <subcellularLocation>
        <location evidence="1">Membrane</location>
        <topology evidence="1">Multi-pass membrane protein</topology>
    </subcellularLocation>
</comment>
<dbReference type="Pfam" id="PF00153">
    <property type="entry name" value="Mito_carr"/>
    <property type="match status" value="3"/>
</dbReference>
<feature type="repeat" description="Solcar" evidence="12">
    <location>
        <begin position="233"/>
        <end position="320"/>
    </location>
</feature>
<evidence type="ECO:0000256" key="2">
    <source>
        <dbReference type="ARBA" id="ARBA00013017"/>
    </source>
</evidence>
<feature type="repeat" description="Solcar" evidence="12">
    <location>
        <begin position="126"/>
        <end position="214"/>
    </location>
</feature>
<keyword evidence="3" id="KW-0575">Peroxidase</keyword>
<dbReference type="InterPro" id="IPR045020">
    <property type="entry name" value="PRX_1cys"/>
</dbReference>
<dbReference type="GO" id="GO:0140824">
    <property type="term" value="F:thioredoxin-dependent peroxiredoxin activity"/>
    <property type="evidence" value="ECO:0007669"/>
    <property type="project" value="UniProtKB-EC"/>
</dbReference>
<feature type="repeat" description="Solcar" evidence="12">
    <location>
        <begin position="26"/>
        <end position="111"/>
    </location>
</feature>
<evidence type="ECO:0000256" key="13">
    <source>
        <dbReference type="RuleBase" id="RU000488"/>
    </source>
</evidence>
<comment type="similarity">
    <text evidence="13">Belongs to the mitochondrial carrier (TC 2.A.29) family.</text>
</comment>
<dbReference type="Gene3D" id="3.40.30.10">
    <property type="entry name" value="Glutaredoxin"/>
    <property type="match status" value="1"/>
</dbReference>
<name>A0A498IAW2_MALDO</name>
<evidence type="ECO:0000256" key="9">
    <source>
        <dbReference type="ARBA" id="ARBA00025719"/>
    </source>
</evidence>
<sequence>MAVETEPVTVPELALSDTDINWDRLDKTRFHIIGAILFTAQSALLHPTAVVKTRMQVAGSGLSHMSGISVFRHILKCDGIPGIFRGFGTSAIGSLLGRVLALTSLEVSKDMMLKYTDGLDMPEATRVGIANGVAGMSSNLVSCVYYVPLDVICQRLMVQGLPGTTSCNKPFDVIQNVKKAEGLRGLYRGFGLTALTQSPANALWWGAYGSAQHMIWRSLGYRDDAEKKPSHMEMVTVQASAGMMAGACSSIITTPIDTVKTRLQVMDNYGAGRPSVLKTSKTLLKEDGWRGFYRGFGPRFLNMSLYGTTMIVTYELIRKDEIVSWKRYNFAATLEMRSIQMPGLTIGDTIPDLEAESTHGKIKLYDYLGDSWAIIFSHPGDFTPVCTTELGKMAEYSPKFREKGVKLVGLSCDDVPSHLEWIKDIEAYDSGCKVDYPILADPKREIIKQLNMVEPDVKDSSGNQVPSRALHIVGPDKKVKLSFLYPASTGRNMDEVVRVLESLQKANKHKVATPANWKPGDPVVISPSVSEEEAKKTFPQGYKTMDLPSKKGYLRFTDNLASGGDSSVGRASD</sequence>
<evidence type="ECO:0000313" key="16">
    <source>
        <dbReference type="Proteomes" id="UP000290289"/>
    </source>
</evidence>
<dbReference type="InterPro" id="IPR019479">
    <property type="entry name" value="Peroxiredoxin_C"/>
</dbReference>
<dbReference type="EC" id="1.11.1.24" evidence="2"/>
<accession>A0A498IAW2</accession>
<evidence type="ECO:0000256" key="12">
    <source>
        <dbReference type="PROSITE-ProRule" id="PRU00282"/>
    </source>
</evidence>
<evidence type="ECO:0000256" key="8">
    <source>
        <dbReference type="ARBA" id="ARBA00023284"/>
    </source>
</evidence>
<dbReference type="InterPro" id="IPR023395">
    <property type="entry name" value="MCP_dom_sf"/>
</dbReference>
<feature type="domain" description="Thioredoxin" evidence="14">
    <location>
        <begin position="344"/>
        <end position="505"/>
    </location>
</feature>
<evidence type="ECO:0000256" key="11">
    <source>
        <dbReference type="ARBA" id="ARBA00049091"/>
    </source>
</evidence>
<dbReference type="PROSITE" id="PS51352">
    <property type="entry name" value="THIOREDOXIN_2"/>
    <property type="match status" value="1"/>
</dbReference>
<keyword evidence="7 12" id="KW-0472">Membrane</keyword>
<evidence type="ECO:0000256" key="3">
    <source>
        <dbReference type="ARBA" id="ARBA00022559"/>
    </source>
</evidence>
<organism evidence="15 16">
    <name type="scientific">Malus domestica</name>
    <name type="common">Apple</name>
    <name type="synonym">Pyrus malus</name>
    <dbReference type="NCBI Taxonomy" id="3750"/>
    <lineage>
        <taxon>Eukaryota</taxon>
        <taxon>Viridiplantae</taxon>
        <taxon>Streptophyta</taxon>
        <taxon>Embryophyta</taxon>
        <taxon>Tracheophyta</taxon>
        <taxon>Spermatophyta</taxon>
        <taxon>Magnoliopsida</taxon>
        <taxon>eudicotyledons</taxon>
        <taxon>Gunneridae</taxon>
        <taxon>Pentapetalae</taxon>
        <taxon>rosids</taxon>
        <taxon>fabids</taxon>
        <taxon>Rosales</taxon>
        <taxon>Rosaceae</taxon>
        <taxon>Amygdaloideae</taxon>
        <taxon>Maleae</taxon>
        <taxon>Malus</taxon>
    </lineage>
</organism>
<evidence type="ECO:0000256" key="1">
    <source>
        <dbReference type="ARBA" id="ARBA00004141"/>
    </source>
</evidence>
<dbReference type="InterPro" id="IPR018108">
    <property type="entry name" value="MCP_transmembrane"/>
</dbReference>
<keyword evidence="16" id="KW-1185">Reference proteome</keyword>
<dbReference type="Pfam" id="PF10417">
    <property type="entry name" value="1-cysPrx_C"/>
    <property type="match status" value="1"/>
</dbReference>
<proteinExistence type="inferred from homology"/>
<dbReference type="SUPFAM" id="SSF52833">
    <property type="entry name" value="Thioredoxin-like"/>
    <property type="match status" value="1"/>
</dbReference>
<dbReference type="SUPFAM" id="SSF103506">
    <property type="entry name" value="Mitochondrial carrier"/>
    <property type="match status" value="1"/>
</dbReference>
<dbReference type="CDD" id="cd03016">
    <property type="entry name" value="PRX_1cys"/>
    <property type="match status" value="1"/>
</dbReference>
<gene>
    <name evidence="15" type="ORF">DVH24_041226</name>
</gene>
<keyword evidence="5" id="KW-0049">Antioxidant</keyword>
<evidence type="ECO:0000256" key="7">
    <source>
        <dbReference type="ARBA" id="ARBA00023136"/>
    </source>
</evidence>
<evidence type="ECO:0000256" key="10">
    <source>
        <dbReference type="ARBA" id="ARBA00045282"/>
    </source>
</evidence>
<keyword evidence="13" id="KW-0813">Transport</keyword>
<dbReference type="Pfam" id="PF00578">
    <property type="entry name" value="AhpC-TSA"/>
    <property type="match status" value="1"/>
</dbReference>
<keyword evidence="8" id="KW-0676">Redox-active center</keyword>
<comment type="catalytic activity">
    <reaction evidence="11">
        <text>a hydroperoxide + [thioredoxin]-dithiol = an alcohol + [thioredoxin]-disulfide + H2O</text>
        <dbReference type="Rhea" id="RHEA:62620"/>
        <dbReference type="Rhea" id="RHEA-COMP:10698"/>
        <dbReference type="Rhea" id="RHEA-COMP:10700"/>
        <dbReference type="ChEBI" id="CHEBI:15377"/>
        <dbReference type="ChEBI" id="CHEBI:29950"/>
        <dbReference type="ChEBI" id="CHEBI:30879"/>
        <dbReference type="ChEBI" id="CHEBI:35924"/>
        <dbReference type="ChEBI" id="CHEBI:50058"/>
        <dbReference type="EC" id="1.11.1.24"/>
    </reaction>
</comment>
<evidence type="ECO:0000313" key="15">
    <source>
        <dbReference type="EMBL" id="RXH80079.1"/>
    </source>
</evidence>
<dbReference type="PANTHER" id="PTHR46080">
    <property type="entry name" value="MITOCHONDRIAL SUBSTRATE CARRIER FAMILY PROTEIN J"/>
    <property type="match status" value="1"/>
</dbReference>